<organism evidence="1 2">
    <name type="scientific">Romanomermis culicivorax</name>
    <name type="common">Nematode worm</name>
    <dbReference type="NCBI Taxonomy" id="13658"/>
    <lineage>
        <taxon>Eukaryota</taxon>
        <taxon>Metazoa</taxon>
        <taxon>Ecdysozoa</taxon>
        <taxon>Nematoda</taxon>
        <taxon>Enoplea</taxon>
        <taxon>Dorylaimia</taxon>
        <taxon>Mermithida</taxon>
        <taxon>Mermithoidea</taxon>
        <taxon>Mermithidae</taxon>
        <taxon>Romanomermis</taxon>
    </lineage>
</organism>
<proteinExistence type="predicted"/>
<reference evidence="2" key="1">
    <citation type="submission" date="2022-11" db="UniProtKB">
        <authorList>
            <consortium name="WormBaseParasite"/>
        </authorList>
    </citation>
    <scope>IDENTIFICATION</scope>
</reference>
<evidence type="ECO:0000313" key="2">
    <source>
        <dbReference type="WBParaSite" id="nRc.2.0.1.t09128-RA"/>
    </source>
</evidence>
<name>A0A915I4R9_ROMCU</name>
<accession>A0A915I4R9</accession>
<dbReference type="WBParaSite" id="nRc.2.0.1.t09128-RA">
    <property type="protein sequence ID" value="nRc.2.0.1.t09128-RA"/>
    <property type="gene ID" value="nRc.2.0.1.g09128"/>
</dbReference>
<dbReference type="AlphaFoldDB" id="A0A915I4R9"/>
<dbReference type="Proteomes" id="UP000887565">
    <property type="component" value="Unplaced"/>
</dbReference>
<sequence length="34" mass="3970">MTLSLYIIKNLNPKIIPLTIRLFPQANEIPNVKY</sequence>
<keyword evidence="1" id="KW-1185">Reference proteome</keyword>
<evidence type="ECO:0000313" key="1">
    <source>
        <dbReference type="Proteomes" id="UP000887565"/>
    </source>
</evidence>
<protein>
    <submittedName>
        <fullName evidence="2">Uncharacterized protein</fullName>
    </submittedName>
</protein>